<dbReference type="STRING" id="1454003.AW10_00824"/>
<evidence type="ECO:0000313" key="1">
    <source>
        <dbReference type="EMBL" id="EXI82138.1"/>
    </source>
</evidence>
<sequence>MGDGTAITTPTVNIGMGGTAEGGATGMLDFRGGSLTFAGADTSFNFGSGGMTIADGIDFTVGSADDRLGHLRIGYNVSGIGLADADINQTNDRFTAFVADELSVGRVANVGWQGQADGNLVLGTDSTIDLGTTAAPATLNIGWNESTGSSGFSQYLNYSSAIGLLNASEGALTAQLAELNVGLTAGRGTADGTLIMGDGASVNANVVNIGMAVGGNGTLTLVENFSGSFATTTLNLANGVFAFGNNTLAIGGAGSIAVEIVNLSGGLLSGNTVDLDSGGSFNFTGGRLDITTFNGSLQDDGGTLAAGHTAVGTTTLNGDYLLSTSGTLEIDLAGAGAGVGYDQLTVNGAVDLDGTGAVGGMLDLVLNFAAQLNDRFIIIENDGVDAISGEFFGLAEGGSLQEIYGGQIYSFAISYAGGDGNDVELTVTSIVGSPAPFTGAGSSSGSFTINMALSVGLELGDELVPSQILAAAGPSASAASALDTLDAESDSQPSEVAMGSDSEIVRFDILLDALSEVDGVTQAPTFPSSREIGSLADIWATSLVESGGAADAAGADMSTGDGIDGALCLDADASSPEGLPAVALPASDDALSLCKLDFVFV</sequence>
<protein>
    <submittedName>
        <fullName evidence="1">Uncharacterized protein</fullName>
    </submittedName>
</protein>
<organism evidence="1 2">
    <name type="scientific">Candidatus Accumulibacter appositus</name>
    <dbReference type="NCBI Taxonomy" id="1454003"/>
    <lineage>
        <taxon>Bacteria</taxon>
        <taxon>Pseudomonadati</taxon>
        <taxon>Pseudomonadota</taxon>
        <taxon>Betaproteobacteria</taxon>
        <taxon>Candidatus Accumulibacter</taxon>
    </lineage>
</organism>
<name>A0A011NHB3_9PROT</name>
<dbReference type="Proteomes" id="UP000021816">
    <property type="component" value="Unassembled WGS sequence"/>
</dbReference>
<dbReference type="PATRIC" id="fig|1454003.3.peg.847"/>
<dbReference type="AlphaFoldDB" id="A0A011NHB3"/>
<reference evidence="1 2" key="1">
    <citation type="submission" date="2014-02" db="EMBL/GenBank/DDBJ databases">
        <title>Expanding our view of genomic diversity in Candidatus Accumulibacter clades.</title>
        <authorList>
            <person name="Skennerton C.T."/>
            <person name="Barr J.J."/>
            <person name="Slater F.R."/>
            <person name="Bond P.L."/>
            <person name="Tyson G.W."/>
        </authorList>
    </citation>
    <scope>NUCLEOTIDE SEQUENCE [LARGE SCALE GENOMIC DNA]</scope>
    <source>
        <strain evidence="2">BA-92</strain>
    </source>
</reference>
<evidence type="ECO:0000313" key="2">
    <source>
        <dbReference type="Proteomes" id="UP000021816"/>
    </source>
</evidence>
<accession>A0A011NHB3</accession>
<gene>
    <name evidence="1" type="ORF">AW10_00824</name>
</gene>
<proteinExistence type="predicted"/>
<dbReference type="EMBL" id="JEMX01000013">
    <property type="protein sequence ID" value="EXI82138.1"/>
    <property type="molecule type" value="Genomic_DNA"/>
</dbReference>
<comment type="caution">
    <text evidence="1">The sequence shown here is derived from an EMBL/GenBank/DDBJ whole genome shotgun (WGS) entry which is preliminary data.</text>
</comment>